<accession>A0AAN8JTZ9</accession>
<evidence type="ECO:0000256" key="1">
    <source>
        <dbReference type="SAM" id="SignalP"/>
    </source>
</evidence>
<reference evidence="2 3" key="1">
    <citation type="submission" date="2024-01" db="EMBL/GenBank/DDBJ databases">
        <title>The genome of the rayed Mediterranean limpet Patella caerulea (Linnaeus, 1758).</title>
        <authorList>
            <person name="Anh-Thu Weber A."/>
            <person name="Halstead-Nussloch G."/>
        </authorList>
    </citation>
    <scope>NUCLEOTIDE SEQUENCE [LARGE SCALE GENOMIC DNA]</scope>
    <source>
        <strain evidence="2">AATW-2023a</strain>
        <tissue evidence="2">Whole specimen</tissue>
    </source>
</reference>
<feature type="chain" id="PRO_5042869637" description="Apple domain-containing protein" evidence="1">
    <location>
        <begin position="19"/>
        <end position="556"/>
    </location>
</feature>
<protein>
    <recommendedName>
        <fullName evidence="4">Apple domain-containing protein</fullName>
    </recommendedName>
</protein>
<dbReference type="Gene3D" id="2.60.120.200">
    <property type="match status" value="1"/>
</dbReference>
<evidence type="ECO:0000313" key="2">
    <source>
        <dbReference type="EMBL" id="KAK6185297.1"/>
    </source>
</evidence>
<comment type="caution">
    <text evidence="2">The sequence shown here is derived from an EMBL/GenBank/DDBJ whole genome shotgun (WGS) entry which is preliminary data.</text>
</comment>
<feature type="signal peptide" evidence="1">
    <location>
        <begin position="1"/>
        <end position="18"/>
    </location>
</feature>
<dbReference type="AlphaFoldDB" id="A0AAN8JTZ9"/>
<organism evidence="2 3">
    <name type="scientific">Patella caerulea</name>
    <name type="common">Rayed Mediterranean limpet</name>
    <dbReference type="NCBI Taxonomy" id="87958"/>
    <lineage>
        <taxon>Eukaryota</taxon>
        <taxon>Metazoa</taxon>
        <taxon>Spiralia</taxon>
        <taxon>Lophotrochozoa</taxon>
        <taxon>Mollusca</taxon>
        <taxon>Gastropoda</taxon>
        <taxon>Patellogastropoda</taxon>
        <taxon>Patelloidea</taxon>
        <taxon>Patellidae</taxon>
        <taxon>Patella</taxon>
    </lineage>
</organism>
<keyword evidence="1" id="KW-0732">Signal</keyword>
<keyword evidence="3" id="KW-1185">Reference proteome</keyword>
<dbReference type="InterPro" id="IPR013320">
    <property type="entry name" value="ConA-like_dom_sf"/>
</dbReference>
<dbReference type="SUPFAM" id="SSF49899">
    <property type="entry name" value="Concanavalin A-like lectins/glucanases"/>
    <property type="match status" value="2"/>
</dbReference>
<sequence>MFTQIAIIFLGLLGCSNGDSVSASPIYMWPLNGVFRGIETNTFTYSLNHDQVTDIPVQQNGNPKLQEESTLVFDGSQFIDVPISADHNFQSVAISLYIQANSDTRPRSVFFHYKATNNESSKITEIILEGNYKDLKFTVKFGDGAIFSESCRNDYYKSSGVYLATFVHSFTAGQAAMYFDWVHSHNVDSRSGRSLSVPGTVRFGGHQTDTGVGYIGQLSCASMFDIDEDIDPTYYASICNNVVTTPPTAPSLVWPLDDKMQGLEVKTNIMPTYNSLNPPRFLQGPLGLPNNALAFDGSFLSSVSTSVPQTMLLGNQFSLAVFILLDTYSDGDIIYAKSNLYGFLLNVQNGYLYLSQFDHRRATPCATVTVDKTLNPFQWYIVIIQRDLNATHFGLIGDRWLATSNQATCQQMPAPSPSANMDVVLGVMSMEQEGFKGALTCMVLFEFIRPVSVLLDRLNSSCNTQYENNITVDFTNATKRVSKQVIVASNQQPPDFSRHLIRNFTSKSLTSCGKECLETPYCRSYSYGTERTCAHYDWFVKNGLVVSPGTNYYTLE</sequence>
<proteinExistence type="predicted"/>
<name>A0AAN8JTZ9_PATCE</name>
<dbReference type="Proteomes" id="UP001347796">
    <property type="component" value="Unassembled WGS sequence"/>
</dbReference>
<evidence type="ECO:0000313" key="3">
    <source>
        <dbReference type="Proteomes" id="UP001347796"/>
    </source>
</evidence>
<gene>
    <name evidence="2" type="ORF">SNE40_007560</name>
</gene>
<dbReference type="EMBL" id="JAZGQO010000006">
    <property type="protein sequence ID" value="KAK6185297.1"/>
    <property type="molecule type" value="Genomic_DNA"/>
</dbReference>
<evidence type="ECO:0008006" key="4">
    <source>
        <dbReference type="Google" id="ProtNLM"/>
    </source>
</evidence>